<feature type="non-terminal residue" evidence="2">
    <location>
        <position position="574"/>
    </location>
</feature>
<evidence type="ECO:0000313" key="2">
    <source>
        <dbReference type="EMBL" id="KFM65266.1"/>
    </source>
</evidence>
<name>A0A087TJH7_STEMI</name>
<dbReference type="InterPro" id="IPR029526">
    <property type="entry name" value="PGBD"/>
</dbReference>
<dbReference type="OMA" id="EIYHTRT"/>
<evidence type="ECO:0000259" key="1">
    <source>
        <dbReference type="Pfam" id="PF13843"/>
    </source>
</evidence>
<protein>
    <submittedName>
        <fullName evidence="2">PiggyBac transposable element-derived protein 4</fullName>
    </submittedName>
</protein>
<dbReference type="Pfam" id="PF13843">
    <property type="entry name" value="DDE_Tnp_1_7"/>
    <property type="match status" value="1"/>
</dbReference>
<feature type="domain" description="PiggyBac transposable element-derived protein" evidence="1">
    <location>
        <begin position="90"/>
        <end position="455"/>
    </location>
</feature>
<reference evidence="2 3" key="1">
    <citation type="submission" date="2013-11" db="EMBL/GenBank/DDBJ databases">
        <title>Genome sequencing of Stegodyphus mimosarum.</title>
        <authorList>
            <person name="Bechsgaard J."/>
        </authorList>
    </citation>
    <scope>NUCLEOTIDE SEQUENCE [LARGE SCALE GENOMIC DNA]</scope>
</reference>
<accession>A0A087TJH7</accession>
<dbReference type="STRING" id="407821.A0A087TJH7"/>
<dbReference type="EMBL" id="KK115496">
    <property type="protein sequence ID" value="KFM65266.1"/>
    <property type="molecule type" value="Genomic_DNA"/>
</dbReference>
<gene>
    <name evidence="2" type="ORF">X975_10923</name>
</gene>
<dbReference type="PANTHER" id="PTHR46599">
    <property type="entry name" value="PIGGYBAC TRANSPOSABLE ELEMENT-DERIVED PROTEIN 4"/>
    <property type="match status" value="1"/>
</dbReference>
<dbReference type="PANTHER" id="PTHR46599:SF3">
    <property type="entry name" value="PIGGYBAC TRANSPOSABLE ELEMENT-DERIVED PROTEIN 4"/>
    <property type="match status" value="1"/>
</dbReference>
<organism evidence="2 3">
    <name type="scientific">Stegodyphus mimosarum</name>
    <name type="common">African social velvet spider</name>
    <dbReference type="NCBI Taxonomy" id="407821"/>
    <lineage>
        <taxon>Eukaryota</taxon>
        <taxon>Metazoa</taxon>
        <taxon>Ecdysozoa</taxon>
        <taxon>Arthropoda</taxon>
        <taxon>Chelicerata</taxon>
        <taxon>Arachnida</taxon>
        <taxon>Araneae</taxon>
        <taxon>Araneomorphae</taxon>
        <taxon>Entelegynae</taxon>
        <taxon>Eresoidea</taxon>
        <taxon>Eresidae</taxon>
        <taxon>Stegodyphus</taxon>
    </lineage>
</organism>
<dbReference type="AlphaFoldDB" id="A0A087TJH7"/>
<sequence>MTEDENIAADDRFIVEEKFSVHDFYDSDTDISIDLSSESEEDSEFLPVFERERESHDWTEVTADDSSPPLLRFPFTGQPRLNVKVENKDDPLEYFSLFFTDTVIQHIVTETNRFAHKFLGNTNISEFSRANKYVDTNSEEIKTFLALLILQGILKKPKEAWFWSRNQFLETPIFGRLMSEKRYSLLMKFLHFTNDEEFDQNAHPHPKLWKIWNIFEMVSSKFSSVYTPERDVCIDESMALYKGKLSWKHSESTKNYRMGIKLFLLCESFSGYIWKVLLYTGKETKFCSIYDDYALGTKCAMSLMHDLLQKGYCVAIDKFYLSHELAERLIELKTDVFGTINPNTKNLPLGLRDRRLKPGEVIAYQKGKMLVFKFEDKKSVCFLSTIHSIDEKEIRNRNKSVTKKPTVAFDYEKVMSDTCRQDQCYIYHPGATKRQKRYYKIFFRQLLDQAVWNAFVLFQKNGGSLEHLDFRVRLVERLCETWNSNPKPEVSRTPVIGRRPEKGNILRYMERHFPSYVPPTGKKLEPTRRCVICCARVGENGKKIRRETRYWCRICQVGLCTVPCFERYHTKPAD</sequence>
<evidence type="ECO:0000313" key="3">
    <source>
        <dbReference type="Proteomes" id="UP000054359"/>
    </source>
</evidence>
<dbReference type="Proteomes" id="UP000054359">
    <property type="component" value="Unassembled WGS sequence"/>
</dbReference>
<dbReference type="OrthoDB" id="6432197at2759"/>
<keyword evidence="3" id="KW-1185">Reference proteome</keyword>
<proteinExistence type="predicted"/>